<evidence type="ECO:0000313" key="2">
    <source>
        <dbReference type="EMBL" id="KAA8533748.1"/>
    </source>
</evidence>
<organism evidence="2 3">
    <name type="scientific">Nyssa sinensis</name>
    <dbReference type="NCBI Taxonomy" id="561372"/>
    <lineage>
        <taxon>Eukaryota</taxon>
        <taxon>Viridiplantae</taxon>
        <taxon>Streptophyta</taxon>
        <taxon>Embryophyta</taxon>
        <taxon>Tracheophyta</taxon>
        <taxon>Spermatophyta</taxon>
        <taxon>Magnoliopsida</taxon>
        <taxon>eudicotyledons</taxon>
        <taxon>Gunneridae</taxon>
        <taxon>Pentapetalae</taxon>
        <taxon>asterids</taxon>
        <taxon>Cornales</taxon>
        <taxon>Nyssaceae</taxon>
        <taxon>Nyssa</taxon>
    </lineage>
</organism>
<dbReference type="EMBL" id="CM018041">
    <property type="protein sequence ID" value="KAA8533748.1"/>
    <property type="molecule type" value="Genomic_DNA"/>
</dbReference>
<evidence type="ECO:0000313" key="3">
    <source>
        <dbReference type="Proteomes" id="UP000325577"/>
    </source>
</evidence>
<dbReference type="PANTHER" id="PTHR33676:SF15">
    <property type="entry name" value="OS02G0674233 PROTEIN"/>
    <property type="match status" value="1"/>
</dbReference>
<dbReference type="Proteomes" id="UP000325577">
    <property type="component" value="Linkage Group LG18"/>
</dbReference>
<dbReference type="GO" id="GO:0009409">
    <property type="term" value="P:response to cold"/>
    <property type="evidence" value="ECO:0007669"/>
    <property type="project" value="InterPro"/>
</dbReference>
<dbReference type="GO" id="GO:0042752">
    <property type="term" value="P:regulation of circadian rhythm"/>
    <property type="evidence" value="ECO:0007669"/>
    <property type="project" value="InterPro"/>
</dbReference>
<name>A0A5J5ATR6_9ASTE</name>
<dbReference type="PANTHER" id="PTHR33676">
    <property type="entry name" value="COLD REGULATED PROTEIN 27"/>
    <property type="match status" value="1"/>
</dbReference>
<evidence type="ECO:0000256" key="1">
    <source>
        <dbReference type="SAM" id="MobiDB-lite"/>
    </source>
</evidence>
<keyword evidence="3" id="KW-1185">Reference proteome</keyword>
<dbReference type="AlphaFoldDB" id="A0A5J5ATR6"/>
<reference evidence="2 3" key="1">
    <citation type="submission" date="2019-09" db="EMBL/GenBank/DDBJ databases">
        <title>A chromosome-level genome assembly of the Chinese tupelo Nyssa sinensis.</title>
        <authorList>
            <person name="Yang X."/>
            <person name="Kang M."/>
            <person name="Yang Y."/>
            <person name="Xiong H."/>
            <person name="Wang M."/>
            <person name="Zhang Z."/>
            <person name="Wang Z."/>
            <person name="Wu H."/>
            <person name="Ma T."/>
            <person name="Liu J."/>
            <person name="Xi Z."/>
        </authorList>
    </citation>
    <scope>NUCLEOTIDE SEQUENCE [LARGE SCALE GENOMIC DNA]</scope>
    <source>
        <strain evidence="2">J267</strain>
        <tissue evidence="2">Leaf</tissue>
    </source>
</reference>
<proteinExistence type="predicted"/>
<gene>
    <name evidence="2" type="ORF">F0562_031265</name>
</gene>
<accession>A0A5J5ATR6</accession>
<protein>
    <submittedName>
        <fullName evidence="2">Uncharacterized protein</fullName>
    </submittedName>
</protein>
<sequence>MDTKEARNPSACWTNERHVHYLNSMEASFVQAMFEKNGRLLRLDRYLPDSSESTLDLKKERRRRYSTSDIMESKSDKKTRRLRSQPYISTQDQVVPQLGNRTGDKDERDDPAGVPVTSVSTAPKY</sequence>
<feature type="region of interest" description="Disordered" evidence="1">
    <location>
        <begin position="51"/>
        <end position="125"/>
    </location>
</feature>
<dbReference type="InterPro" id="IPR044678">
    <property type="entry name" value="COR27/28"/>
</dbReference>
<dbReference type="OrthoDB" id="751338at2759"/>
<feature type="compositionally biased region" description="Basic and acidic residues" evidence="1">
    <location>
        <begin position="102"/>
        <end position="111"/>
    </location>
</feature>